<proteinExistence type="predicted"/>
<protein>
    <submittedName>
        <fullName evidence="1">IPIL1 protein</fullName>
    </submittedName>
</protein>
<feature type="non-terminal residue" evidence="1">
    <location>
        <position position="1"/>
    </location>
</feature>
<accession>A0A7K9X8H8</accession>
<comment type="caution">
    <text evidence="1">The sequence shown here is derived from an EMBL/GenBank/DDBJ whole genome shotgun (WGS) entry which is preliminary data.</text>
</comment>
<dbReference type="EMBL" id="VWZZ01002693">
    <property type="protein sequence ID" value="NXI93617.1"/>
    <property type="molecule type" value="Genomic_DNA"/>
</dbReference>
<reference evidence="1 2" key="1">
    <citation type="submission" date="2019-09" db="EMBL/GenBank/DDBJ databases">
        <title>Bird 10,000 Genomes (B10K) Project - Family phase.</title>
        <authorList>
            <person name="Zhang G."/>
        </authorList>
    </citation>
    <scope>NUCLEOTIDE SEQUENCE [LARGE SCALE GENOMIC DNA]</scope>
    <source>
        <strain evidence="1">B10K-DU-001-60</strain>
        <tissue evidence="1">Muscle</tissue>
    </source>
</reference>
<sequence length="69" mass="7700">KLVEELADDLLCACQRLSRNTFKPHLQPAIGVGCAYEHGVGQWEDNVLYRLLVPLQPPPGHAFCLELDT</sequence>
<name>A0A7K9X8H8_9GRUI</name>
<evidence type="ECO:0000313" key="1">
    <source>
        <dbReference type="EMBL" id="NXI93617.1"/>
    </source>
</evidence>
<evidence type="ECO:0000313" key="2">
    <source>
        <dbReference type="Proteomes" id="UP000587472"/>
    </source>
</evidence>
<feature type="non-terminal residue" evidence="1">
    <location>
        <position position="69"/>
    </location>
</feature>
<dbReference type="AlphaFoldDB" id="A0A7K9X8H8"/>
<gene>
    <name evidence="1" type="primary">Itpripl1_0</name>
    <name evidence="1" type="ORF">PSOCRE_R14895</name>
</gene>
<organism evidence="1 2">
    <name type="scientific">Psophia crepitans</name>
    <name type="common">common trumpeter</name>
    <dbReference type="NCBI Taxonomy" id="54359"/>
    <lineage>
        <taxon>Eukaryota</taxon>
        <taxon>Metazoa</taxon>
        <taxon>Chordata</taxon>
        <taxon>Craniata</taxon>
        <taxon>Vertebrata</taxon>
        <taxon>Euteleostomi</taxon>
        <taxon>Archelosauria</taxon>
        <taxon>Archosauria</taxon>
        <taxon>Dinosauria</taxon>
        <taxon>Saurischia</taxon>
        <taxon>Theropoda</taxon>
        <taxon>Coelurosauria</taxon>
        <taxon>Aves</taxon>
        <taxon>Neognathae</taxon>
        <taxon>Neoaves</taxon>
        <taxon>Gruiformes</taxon>
        <taxon>Psophiidae</taxon>
        <taxon>Psophia</taxon>
    </lineage>
</organism>
<keyword evidence="2" id="KW-1185">Reference proteome</keyword>
<dbReference type="Proteomes" id="UP000587472">
    <property type="component" value="Unassembled WGS sequence"/>
</dbReference>